<sequence>MTDAFARLHAECAPLGARLFTLTVHDPTARLFRRAYSSHPRDYPVTGTKPMGDDAWTRHVVDGRQSFVANTTAEFAPLFPDHAQINALGCHSALNIPVLDGNGDVIGTVNIFEVEGHFTPDRVRAYEALVARHQPALLARIAAIDLGAP</sequence>
<dbReference type="Proteomes" id="UP001652542">
    <property type="component" value="Unassembled WGS sequence"/>
</dbReference>
<gene>
    <name evidence="2" type="ORF">OEW28_01055</name>
</gene>
<dbReference type="RefSeq" id="WP_263732880.1">
    <property type="nucleotide sequence ID" value="NZ_JAOWKY010000001.1"/>
</dbReference>
<dbReference type="Pfam" id="PF01590">
    <property type="entry name" value="GAF"/>
    <property type="match status" value="1"/>
</dbReference>
<name>A0ABT2Z7V0_9RHOB</name>
<dbReference type="Gene3D" id="3.30.450.40">
    <property type="match status" value="1"/>
</dbReference>
<evidence type="ECO:0000313" key="3">
    <source>
        <dbReference type="Proteomes" id="UP001652542"/>
    </source>
</evidence>
<protein>
    <submittedName>
        <fullName evidence="2">GAF domain-containing protein</fullName>
    </submittedName>
</protein>
<evidence type="ECO:0000313" key="2">
    <source>
        <dbReference type="EMBL" id="MCV2867214.1"/>
    </source>
</evidence>
<dbReference type="EMBL" id="JAOWKY010000001">
    <property type="protein sequence ID" value="MCV2867214.1"/>
    <property type="molecule type" value="Genomic_DNA"/>
</dbReference>
<reference evidence="2 3" key="1">
    <citation type="submission" date="2022-10" db="EMBL/GenBank/DDBJ databases">
        <title>Defluviimonas sp. nov., isolated from ocean surface water.</title>
        <authorList>
            <person name="He W."/>
            <person name="Wang L."/>
            <person name="Zhang D.-F."/>
        </authorList>
    </citation>
    <scope>NUCLEOTIDE SEQUENCE [LARGE SCALE GENOMIC DNA]</scope>
    <source>
        <strain evidence="2 3">WL0002</strain>
    </source>
</reference>
<organism evidence="2 3">
    <name type="scientific">Albidovulum marisflavi</name>
    <dbReference type="NCBI Taxonomy" id="2984159"/>
    <lineage>
        <taxon>Bacteria</taxon>
        <taxon>Pseudomonadati</taxon>
        <taxon>Pseudomonadota</taxon>
        <taxon>Alphaproteobacteria</taxon>
        <taxon>Rhodobacterales</taxon>
        <taxon>Paracoccaceae</taxon>
        <taxon>Albidovulum</taxon>
    </lineage>
</organism>
<comment type="caution">
    <text evidence="2">The sequence shown here is derived from an EMBL/GenBank/DDBJ whole genome shotgun (WGS) entry which is preliminary data.</text>
</comment>
<feature type="domain" description="GAF" evidence="1">
    <location>
        <begin position="47"/>
        <end position="130"/>
    </location>
</feature>
<keyword evidence="3" id="KW-1185">Reference proteome</keyword>
<dbReference type="SUPFAM" id="SSF55781">
    <property type="entry name" value="GAF domain-like"/>
    <property type="match status" value="1"/>
</dbReference>
<dbReference type="InterPro" id="IPR003018">
    <property type="entry name" value="GAF"/>
</dbReference>
<proteinExistence type="predicted"/>
<dbReference type="InterPro" id="IPR029016">
    <property type="entry name" value="GAF-like_dom_sf"/>
</dbReference>
<evidence type="ECO:0000259" key="1">
    <source>
        <dbReference type="Pfam" id="PF01590"/>
    </source>
</evidence>
<accession>A0ABT2Z7V0</accession>